<dbReference type="InterPro" id="IPR035906">
    <property type="entry name" value="MetI-like_sf"/>
</dbReference>
<dbReference type="Pfam" id="PF00528">
    <property type="entry name" value="BPD_transp_1"/>
    <property type="match status" value="1"/>
</dbReference>
<evidence type="ECO:0000313" key="10">
    <source>
        <dbReference type="Proteomes" id="UP001596470"/>
    </source>
</evidence>
<dbReference type="RefSeq" id="WP_382352765.1">
    <property type="nucleotide sequence ID" value="NZ_JBHMBP010000004.1"/>
</dbReference>
<sequence length="293" mass="31238">MNVRDDNRDRAGLLWVLPALAFYAIFVLYPLTQTARYSLYDWNGIGEATWVGLRNYLTVLTDPTLRDSVVHALILILFFTVIPVSISLLAVAAMGRLRTGAFVGAARTVLFLPQIIPLVGAAIIWTWMYSDQGAVNQVLRGVGLSGLARPWLADFGTALAAVGLIGSWVSTGFCFVLLMVGAGKIDPALYEAARLDGANAAQEFRHITLPGLRNEIGVAATITTIAALSSFDIVYVSTGGGPGFSTMVPGVQIIRLAFTTGEVGLSSALAIVLLALVLAVVVPMQILNRRAHP</sequence>
<dbReference type="Proteomes" id="UP001596470">
    <property type="component" value="Unassembled WGS sequence"/>
</dbReference>
<evidence type="ECO:0000256" key="7">
    <source>
        <dbReference type="RuleBase" id="RU363032"/>
    </source>
</evidence>
<accession>A0ABW2D3Z0</accession>
<dbReference type="InterPro" id="IPR051393">
    <property type="entry name" value="ABC_transporter_permease"/>
</dbReference>
<evidence type="ECO:0000256" key="4">
    <source>
        <dbReference type="ARBA" id="ARBA00022692"/>
    </source>
</evidence>
<keyword evidence="4 7" id="KW-0812">Transmembrane</keyword>
<feature type="transmembrane region" description="Helical" evidence="7">
    <location>
        <begin position="69"/>
        <end position="93"/>
    </location>
</feature>
<feature type="transmembrane region" description="Helical" evidence="7">
    <location>
        <begin position="265"/>
        <end position="287"/>
    </location>
</feature>
<evidence type="ECO:0000313" key="9">
    <source>
        <dbReference type="EMBL" id="MFC6955823.1"/>
    </source>
</evidence>
<feature type="transmembrane region" description="Helical" evidence="7">
    <location>
        <begin position="12"/>
        <end position="32"/>
    </location>
</feature>
<comment type="caution">
    <text evidence="9">The sequence shown here is derived from an EMBL/GenBank/DDBJ whole genome shotgun (WGS) entry which is preliminary data.</text>
</comment>
<name>A0ABW2D3Z0_9ACTN</name>
<comment type="similarity">
    <text evidence="7">Belongs to the binding-protein-dependent transport system permease family.</text>
</comment>
<keyword evidence="10" id="KW-1185">Reference proteome</keyword>
<keyword evidence="2 7" id="KW-0813">Transport</keyword>
<dbReference type="Gene3D" id="1.10.3720.10">
    <property type="entry name" value="MetI-like"/>
    <property type="match status" value="1"/>
</dbReference>
<reference evidence="10" key="1">
    <citation type="journal article" date="2019" name="Int. J. Syst. Evol. Microbiol.">
        <title>The Global Catalogue of Microorganisms (GCM) 10K type strain sequencing project: providing services to taxonomists for standard genome sequencing and annotation.</title>
        <authorList>
            <consortium name="The Broad Institute Genomics Platform"/>
            <consortium name="The Broad Institute Genome Sequencing Center for Infectious Disease"/>
            <person name="Wu L."/>
            <person name="Ma J."/>
        </authorList>
    </citation>
    <scope>NUCLEOTIDE SEQUENCE [LARGE SCALE GENOMIC DNA]</scope>
    <source>
        <strain evidence="10">KACC 12634</strain>
    </source>
</reference>
<comment type="subcellular location">
    <subcellularLocation>
        <location evidence="1 7">Cell membrane</location>
        <topology evidence="1 7">Multi-pass membrane protein</topology>
    </subcellularLocation>
</comment>
<dbReference type="CDD" id="cd06261">
    <property type="entry name" value="TM_PBP2"/>
    <property type="match status" value="1"/>
</dbReference>
<dbReference type="PANTHER" id="PTHR30193">
    <property type="entry name" value="ABC TRANSPORTER PERMEASE PROTEIN"/>
    <property type="match status" value="1"/>
</dbReference>
<dbReference type="EMBL" id="JBHSYS010000001">
    <property type="protein sequence ID" value="MFC6955823.1"/>
    <property type="molecule type" value="Genomic_DNA"/>
</dbReference>
<feature type="transmembrane region" description="Helical" evidence="7">
    <location>
        <begin position="216"/>
        <end position="237"/>
    </location>
</feature>
<gene>
    <name evidence="9" type="ORF">ACFQS3_01300</name>
</gene>
<evidence type="ECO:0000256" key="2">
    <source>
        <dbReference type="ARBA" id="ARBA00022448"/>
    </source>
</evidence>
<evidence type="ECO:0000256" key="5">
    <source>
        <dbReference type="ARBA" id="ARBA00022989"/>
    </source>
</evidence>
<proteinExistence type="inferred from homology"/>
<feature type="transmembrane region" description="Helical" evidence="7">
    <location>
        <begin position="155"/>
        <end position="180"/>
    </location>
</feature>
<evidence type="ECO:0000256" key="1">
    <source>
        <dbReference type="ARBA" id="ARBA00004651"/>
    </source>
</evidence>
<evidence type="ECO:0000256" key="3">
    <source>
        <dbReference type="ARBA" id="ARBA00022475"/>
    </source>
</evidence>
<protein>
    <submittedName>
        <fullName evidence="9">Carbohydrate ABC transporter permease</fullName>
    </submittedName>
</protein>
<dbReference type="SUPFAM" id="SSF161098">
    <property type="entry name" value="MetI-like"/>
    <property type="match status" value="1"/>
</dbReference>
<keyword evidence="6 7" id="KW-0472">Membrane</keyword>
<organism evidence="9 10">
    <name type="scientific">Glycomyces mayteni</name>
    <dbReference type="NCBI Taxonomy" id="543887"/>
    <lineage>
        <taxon>Bacteria</taxon>
        <taxon>Bacillati</taxon>
        <taxon>Actinomycetota</taxon>
        <taxon>Actinomycetes</taxon>
        <taxon>Glycomycetales</taxon>
        <taxon>Glycomycetaceae</taxon>
        <taxon>Glycomyces</taxon>
    </lineage>
</organism>
<evidence type="ECO:0000256" key="6">
    <source>
        <dbReference type="ARBA" id="ARBA00023136"/>
    </source>
</evidence>
<feature type="domain" description="ABC transmembrane type-1" evidence="8">
    <location>
        <begin position="69"/>
        <end position="282"/>
    </location>
</feature>
<dbReference type="PANTHER" id="PTHR30193:SF41">
    <property type="entry name" value="DIACETYLCHITOBIOSE UPTAKE SYSTEM PERMEASE PROTEIN NGCF"/>
    <property type="match status" value="1"/>
</dbReference>
<keyword evidence="3" id="KW-1003">Cell membrane</keyword>
<evidence type="ECO:0000259" key="8">
    <source>
        <dbReference type="PROSITE" id="PS50928"/>
    </source>
</evidence>
<feature type="transmembrane region" description="Helical" evidence="7">
    <location>
        <begin position="105"/>
        <end position="128"/>
    </location>
</feature>
<keyword evidence="5 7" id="KW-1133">Transmembrane helix</keyword>
<dbReference type="PROSITE" id="PS50928">
    <property type="entry name" value="ABC_TM1"/>
    <property type="match status" value="1"/>
</dbReference>
<dbReference type="InterPro" id="IPR000515">
    <property type="entry name" value="MetI-like"/>
</dbReference>